<organism evidence="1">
    <name type="scientific">hydrocarbon metagenome</name>
    <dbReference type="NCBI Taxonomy" id="938273"/>
    <lineage>
        <taxon>unclassified sequences</taxon>
        <taxon>metagenomes</taxon>
        <taxon>ecological metagenomes</taxon>
    </lineage>
</organism>
<dbReference type="EMBL" id="LNQE01001768">
    <property type="protein sequence ID" value="KUG05761.1"/>
    <property type="molecule type" value="Genomic_DNA"/>
</dbReference>
<dbReference type="AlphaFoldDB" id="A0A0W8EBA1"/>
<reference evidence="1" key="1">
    <citation type="journal article" date="2015" name="Proc. Natl. Acad. Sci. U.S.A.">
        <title>Networks of energetic and metabolic interactions define dynamics in microbial communities.</title>
        <authorList>
            <person name="Embree M."/>
            <person name="Liu J.K."/>
            <person name="Al-Bassam M.M."/>
            <person name="Zengler K."/>
        </authorList>
    </citation>
    <scope>NUCLEOTIDE SEQUENCE</scope>
</reference>
<evidence type="ECO:0000313" key="1">
    <source>
        <dbReference type="EMBL" id="KUG05761.1"/>
    </source>
</evidence>
<comment type="caution">
    <text evidence="1">The sequence shown here is derived from an EMBL/GenBank/DDBJ whole genome shotgun (WGS) entry which is preliminary data.</text>
</comment>
<proteinExistence type="predicted"/>
<protein>
    <submittedName>
        <fullName evidence="1">Uncharacterized protein</fullName>
    </submittedName>
</protein>
<gene>
    <name evidence="1" type="ORF">ASZ90_016801</name>
</gene>
<sequence>MDDEKIRAAFEKEGITTDIKCPEAFAIAEKYGVSKTEVARYCNTHGVKIRACQLGCFK</sequence>
<accession>A0A0W8EBA1</accession>
<name>A0A0W8EBA1_9ZZZZ</name>